<comment type="caution">
    <text evidence="1">The sequence shown here is derived from an EMBL/GenBank/DDBJ whole genome shotgun (WGS) entry which is preliminary data.</text>
</comment>
<dbReference type="Gene3D" id="2.130.10.30">
    <property type="entry name" value="Regulator of chromosome condensation 1/beta-lactamase-inhibitor protein II"/>
    <property type="match status" value="2"/>
</dbReference>
<proteinExistence type="predicted"/>
<evidence type="ECO:0000313" key="1">
    <source>
        <dbReference type="EMBL" id="TDF95283.1"/>
    </source>
</evidence>
<name>A0A4R5KIJ0_9MICC</name>
<dbReference type="SUPFAM" id="SSF50985">
    <property type="entry name" value="RCC1/BLIP-II"/>
    <property type="match status" value="1"/>
</dbReference>
<organism evidence="1 2">
    <name type="scientific">Arthrobacter terricola</name>
    <dbReference type="NCBI Taxonomy" id="2547396"/>
    <lineage>
        <taxon>Bacteria</taxon>
        <taxon>Bacillati</taxon>
        <taxon>Actinomycetota</taxon>
        <taxon>Actinomycetes</taxon>
        <taxon>Micrococcales</taxon>
        <taxon>Micrococcaceae</taxon>
        <taxon>Arthrobacter</taxon>
    </lineage>
</organism>
<evidence type="ECO:0000313" key="2">
    <source>
        <dbReference type="Proteomes" id="UP000295511"/>
    </source>
</evidence>
<dbReference type="OrthoDB" id="904022at2"/>
<reference evidence="1 2" key="1">
    <citation type="submission" date="2019-03" db="EMBL/GenBank/DDBJ databases">
        <title>Whole genome sequence of Arthrobacter sp JH1-1.</title>
        <authorList>
            <person name="Trinh H.N."/>
        </authorList>
    </citation>
    <scope>NUCLEOTIDE SEQUENCE [LARGE SCALE GENOMIC DNA]</scope>
    <source>
        <strain evidence="1 2">JH1-1</strain>
    </source>
</reference>
<dbReference type="InterPro" id="IPR006311">
    <property type="entry name" value="TAT_signal"/>
</dbReference>
<dbReference type="PANTHER" id="PTHR45982">
    <property type="entry name" value="REGULATOR OF CHROMOSOME CONDENSATION"/>
    <property type="match status" value="1"/>
</dbReference>
<gene>
    <name evidence="1" type="ORF">E1809_12255</name>
</gene>
<dbReference type="PANTHER" id="PTHR45982:SF1">
    <property type="entry name" value="REGULATOR OF CHROMOSOME CONDENSATION"/>
    <property type="match status" value="1"/>
</dbReference>
<keyword evidence="2" id="KW-1185">Reference proteome</keyword>
<dbReference type="InterPro" id="IPR051553">
    <property type="entry name" value="Ran_GTPase-activating"/>
</dbReference>
<accession>A0A4R5KIJ0</accession>
<dbReference type="AlphaFoldDB" id="A0A4R5KIJ0"/>
<dbReference type="Proteomes" id="UP000295511">
    <property type="component" value="Unassembled WGS sequence"/>
</dbReference>
<sequence>MSNLPFLRRREYLAATGLFGLSAIFGSAMTVAPTSAAYKDQTHARSEVVPAAAAPPFMVGLARNVRMVDTGLGVGVDGNAYVWGRTDYFINAGAPDPGPFKAPQKVAGIPDGTVRQVTGQIYNANALDASGTVWGWGFYDFRDGTDAAKPGNNAKQVRINSAWNGGGAILDKIITISSTEYAGAGIRSDGSIWHWGAPTGYGGNAGVGASQVMGMPDPSVPGNRPIYLKGAYTNFFVILENGDVYYWGGIGGNSLPSGLLNSDASPRLVAPLSPWFQRNVAPGAPYIVAVDGGINMGGALLSNGQMVSWGSNPTRIGGRATLNATTPGVITTLSNITSMQFGFTGVAMMNNAGELWGYGASDDYGRFPQIPTRIDTNVVQCGSGQGFYLWQKADGTFWGRGYDPAGSIGMPTGQINTSRLVSWNLGMVKL</sequence>
<dbReference type="EMBL" id="SMRU01000013">
    <property type="protein sequence ID" value="TDF95283.1"/>
    <property type="molecule type" value="Genomic_DNA"/>
</dbReference>
<dbReference type="PROSITE" id="PS51318">
    <property type="entry name" value="TAT"/>
    <property type="match status" value="1"/>
</dbReference>
<dbReference type="RefSeq" id="WP_133204516.1">
    <property type="nucleotide sequence ID" value="NZ_SMRU01000013.1"/>
</dbReference>
<dbReference type="InterPro" id="IPR009091">
    <property type="entry name" value="RCC1/BLIP-II"/>
</dbReference>
<protein>
    <submittedName>
        <fullName evidence="1">Uncharacterized protein</fullName>
    </submittedName>
</protein>